<keyword evidence="5 7" id="KW-1133">Transmembrane helix</keyword>
<evidence type="ECO:0000256" key="3">
    <source>
        <dbReference type="ARBA" id="ARBA00022475"/>
    </source>
</evidence>
<evidence type="ECO:0000256" key="6">
    <source>
        <dbReference type="ARBA" id="ARBA00023136"/>
    </source>
</evidence>
<evidence type="ECO:0000259" key="8">
    <source>
        <dbReference type="PROSITE" id="PS50928"/>
    </source>
</evidence>
<dbReference type="CDD" id="cd06261">
    <property type="entry name" value="TM_PBP2"/>
    <property type="match status" value="1"/>
</dbReference>
<comment type="similarity">
    <text evidence="7">Belongs to the binding-protein-dependent transport system permease family.</text>
</comment>
<gene>
    <name evidence="9" type="ORF">C7383_10514</name>
</gene>
<proteinExistence type="inferred from homology"/>
<feature type="transmembrane region" description="Helical" evidence="7">
    <location>
        <begin position="211"/>
        <end position="231"/>
    </location>
</feature>
<feature type="domain" description="ABC transmembrane type-1" evidence="8">
    <location>
        <begin position="69"/>
        <end position="262"/>
    </location>
</feature>
<feature type="transmembrane region" description="Helical" evidence="7">
    <location>
        <begin position="243"/>
        <end position="262"/>
    </location>
</feature>
<dbReference type="Proteomes" id="UP000245412">
    <property type="component" value="Unassembled WGS sequence"/>
</dbReference>
<feature type="transmembrane region" description="Helical" evidence="7">
    <location>
        <begin position="183"/>
        <end position="205"/>
    </location>
</feature>
<dbReference type="AlphaFoldDB" id="A0AB73T4L6"/>
<feature type="transmembrane region" description="Helical" evidence="7">
    <location>
        <begin position="12"/>
        <end position="34"/>
    </location>
</feature>
<feature type="transmembrane region" description="Helical" evidence="7">
    <location>
        <begin position="142"/>
        <end position="162"/>
    </location>
</feature>
<reference evidence="9 10" key="1">
    <citation type="submission" date="2018-05" db="EMBL/GenBank/DDBJ databases">
        <authorList>
            <person name="Goeker M."/>
            <person name="Huntemann M."/>
            <person name="Clum A."/>
            <person name="Pillay M."/>
            <person name="Palaniappan K."/>
            <person name="Varghese N."/>
            <person name="Mikhailova N."/>
            <person name="Stamatis D."/>
            <person name="Reddy T."/>
            <person name="Daum C."/>
            <person name="Shapiro N."/>
            <person name="Ivanova N."/>
            <person name="Kyrpides N."/>
            <person name="Woyke T."/>
        </authorList>
    </citation>
    <scope>NUCLEOTIDE SEQUENCE [LARGE SCALE GENOMIC DNA]</scope>
    <source>
        <strain evidence="9 10">DSM 26524</strain>
    </source>
</reference>
<sequence>MKVKKIRGYCFEIFMILLVLLLFYPVILIFLMSVKSDMEMIVSPLSFPQVFQFENYKYAFEQMDFFRAFGNSLLITSSSTIIGTVIYCMAGYAIVRAKSHRRLFQTMYVLFLLGLVLPAQSTLIPLLYLYKSLGLMNTYRGISLLYIAGGAAFSIFLITGFINTVPIALEEAAALDGCTAFGIFFKIVFPLLKPIICTLVIINAVNIWNDFFTPLMFMSGKAGRTIIMAVYMFKGQYQTQWNVLFAGLVLATLPMMLVYFALQRYMIDGMTAGAVKS</sequence>
<dbReference type="Pfam" id="PF00528">
    <property type="entry name" value="BPD_transp_1"/>
    <property type="match status" value="1"/>
</dbReference>
<evidence type="ECO:0000313" key="9">
    <source>
        <dbReference type="EMBL" id="PWJ75981.1"/>
    </source>
</evidence>
<dbReference type="RefSeq" id="WP_257497585.1">
    <property type="nucleotide sequence ID" value="NZ_JANKBI010000003.1"/>
</dbReference>
<dbReference type="InterPro" id="IPR035906">
    <property type="entry name" value="MetI-like_sf"/>
</dbReference>
<comment type="caution">
    <text evidence="9">The sequence shown here is derived from an EMBL/GenBank/DDBJ whole genome shotgun (WGS) entry which is preliminary data.</text>
</comment>
<organism evidence="9 10">
    <name type="scientific">Murimonas intestini</name>
    <dbReference type="NCBI Taxonomy" id="1337051"/>
    <lineage>
        <taxon>Bacteria</taxon>
        <taxon>Bacillati</taxon>
        <taxon>Bacillota</taxon>
        <taxon>Clostridia</taxon>
        <taxon>Lachnospirales</taxon>
        <taxon>Lachnospiraceae</taxon>
        <taxon>Murimonas</taxon>
    </lineage>
</organism>
<dbReference type="SUPFAM" id="SSF161098">
    <property type="entry name" value="MetI-like"/>
    <property type="match status" value="1"/>
</dbReference>
<evidence type="ECO:0000256" key="5">
    <source>
        <dbReference type="ARBA" id="ARBA00022989"/>
    </source>
</evidence>
<name>A0AB73T4L6_9FIRM</name>
<keyword evidence="10" id="KW-1185">Reference proteome</keyword>
<keyword evidence="6 7" id="KW-0472">Membrane</keyword>
<dbReference type="InterPro" id="IPR000515">
    <property type="entry name" value="MetI-like"/>
</dbReference>
<dbReference type="Gene3D" id="1.10.3720.10">
    <property type="entry name" value="MetI-like"/>
    <property type="match status" value="1"/>
</dbReference>
<evidence type="ECO:0000313" key="10">
    <source>
        <dbReference type="Proteomes" id="UP000245412"/>
    </source>
</evidence>
<keyword evidence="4 7" id="KW-0812">Transmembrane</keyword>
<dbReference type="PANTHER" id="PTHR43744">
    <property type="entry name" value="ABC TRANSPORTER PERMEASE PROTEIN MG189-RELATED-RELATED"/>
    <property type="match status" value="1"/>
</dbReference>
<feature type="transmembrane region" description="Helical" evidence="7">
    <location>
        <begin position="107"/>
        <end position="130"/>
    </location>
</feature>
<evidence type="ECO:0000256" key="4">
    <source>
        <dbReference type="ARBA" id="ARBA00022692"/>
    </source>
</evidence>
<dbReference type="GO" id="GO:0005886">
    <property type="term" value="C:plasma membrane"/>
    <property type="evidence" value="ECO:0007669"/>
    <property type="project" value="UniProtKB-SubCell"/>
</dbReference>
<evidence type="ECO:0000256" key="7">
    <source>
        <dbReference type="RuleBase" id="RU363032"/>
    </source>
</evidence>
<keyword evidence="2 7" id="KW-0813">Transport</keyword>
<dbReference type="EMBL" id="QGGY01000005">
    <property type="protein sequence ID" value="PWJ75981.1"/>
    <property type="molecule type" value="Genomic_DNA"/>
</dbReference>
<feature type="transmembrane region" description="Helical" evidence="7">
    <location>
        <begin position="73"/>
        <end position="95"/>
    </location>
</feature>
<accession>A0AB73T4L6</accession>
<evidence type="ECO:0000256" key="1">
    <source>
        <dbReference type="ARBA" id="ARBA00004651"/>
    </source>
</evidence>
<protein>
    <submittedName>
        <fullName evidence="9">Carbohydrate ABC transporter membrane protein 2 (CUT1 family)</fullName>
    </submittedName>
</protein>
<dbReference type="PANTHER" id="PTHR43744:SF8">
    <property type="entry name" value="SN-GLYCEROL-3-PHOSPHATE TRANSPORT SYSTEM PERMEASE PROTEIN UGPE"/>
    <property type="match status" value="1"/>
</dbReference>
<dbReference type="GO" id="GO:0055085">
    <property type="term" value="P:transmembrane transport"/>
    <property type="evidence" value="ECO:0007669"/>
    <property type="project" value="InterPro"/>
</dbReference>
<dbReference type="PROSITE" id="PS50928">
    <property type="entry name" value="ABC_TM1"/>
    <property type="match status" value="1"/>
</dbReference>
<comment type="subcellular location">
    <subcellularLocation>
        <location evidence="1 7">Cell membrane</location>
        <topology evidence="1 7">Multi-pass membrane protein</topology>
    </subcellularLocation>
</comment>
<evidence type="ECO:0000256" key="2">
    <source>
        <dbReference type="ARBA" id="ARBA00022448"/>
    </source>
</evidence>
<keyword evidence="3" id="KW-1003">Cell membrane</keyword>